<evidence type="ECO:0000313" key="1">
    <source>
        <dbReference type="EMBL" id="JAH76092.1"/>
    </source>
</evidence>
<reference evidence="1" key="1">
    <citation type="submission" date="2014-11" db="EMBL/GenBank/DDBJ databases">
        <authorList>
            <person name="Amaro Gonzalez C."/>
        </authorList>
    </citation>
    <scope>NUCLEOTIDE SEQUENCE</scope>
</reference>
<accession>A0A0E9VDG0</accession>
<dbReference type="AlphaFoldDB" id="A0A0E9VDG0"/>
<name>A0A0E9VDG0_ANGAN</name>
<dbReference type="EMBL" id="GBXM01032485">
    <property type="protein sequence ID" value="JAH76092.1"/>
    <property type="molecule type" value="Transcribed_RNA"/>
</dbReference>
<organism evidence="1">
    <name type="scientific">Anguilla anguilla</name>
    <name type="common">European freshwater eel</name>
    <name type="synonym">Muraena anguilla</name>
    <dbReference type="NCBI Taxonomy" id="7936"/>
    <lineage>
        <taxon>Eukaryota</taxon>
        <taxon>Metazoa</taxon>
        <taxon>Chordata</taxon>
        <taxon>Craniata</taxon>
        <taxon>Vertebrata</taxon>
        <taxon>Euteleostomi</taxon>
        <taxon>Actinopterygii</taxon>
        <taxon>Neopterygii</taxon>
        <taxon>Teleostei</taxon>
        <taxon>Anguilliformes</taxon>
        <taxon>Anguillidae</taxon>
        <taxon>Anguilla</taxon>
    </lineage>
</organism>
<sequence>MVQYLRTRLSDFRFTSTASPQLFYSLVKKCFILFEKHIC</sequence>
<proteinExistence type="predicted"/>
<reference evidence="1" key="2">
    <citation type="journal article" date="2015" name="Fish Shellfish Immunol.">
        <title>Early steps in the European eel (Anguilla anguilla)-Vibrio vulnificus interaction in the gills: Role of the RtxA13 toxin.</title>
        <authorList>
            <person name="Callol A."/>
            <person name="Pajuelo D."/>
            <person name="Ebbesson L."/>
            <person name="Teles M."/>
            <person name="MacKenzie S."/>
            <person name="Amaro C."/>
        </authorList>
    </citation>
    <scope>NUCLEOTIDE SEQUENCE</scope>
</reference>
<protein>
    <submittedName>
        <fullName evidence="1">Uncharacterized protein</fullName>
    </submittedName>
</protein>